<dbReference type="PANTHER" id="PTHR12714:SF9">
    <property type="entry name" value="PROTEIN-S-ISOPRENYLCYSTEINE O-METHYLTRANSFERASE"/>
    <property type="match status" value="1"/>
</dbReference>
<evidence type="ECO:0000256" key="2">
    <source>
        <dbReference type="ARBA" id="ARBA00022692"/>
    </source>
</evidence>
<dbReference type="InterPro" id="IPR007269">
    <property type="entry name" value="ICMT_MeTrfase"/>
</dbReference>
<feature type="transmembrane region" description="Helical" evidence="5">
    <location>
        <begin position="54"/>
        <end position="76"/>
    </location>
</feature>
<evidence type="ECO:0000256" key="5">
    <source>
        <dbReference type="RuleBase" id="RU362022"/>
    </source>
</evidence>
<keyword evidence="5" id="KW-0949">S-adenosyl-L-methionine</keyword>
<keyword evidence="2 5" id="KW-0812">Transmembrane</keyword>
<comment type="caution">
    <text evidence="5">Lacks conserved residue(s) required for the propagation of feature annotation.</text>
</comment>
<dbReference type="EC" id="2.1.1.100" evidence="5"/>
<keyword evidence="7" id="KW-1185">Reference proteome</keyword>
<evidence type="ECO:0000256" key="1">
    <source>
        <dbReference type="ARBA" id="ARBA00004141"/>
    </source>
</evidence>
<dbReference type="GO" id="GO:0004671">
    <property type="term" value="F:protein C-terminal S-isoprenylcysteine carboxyl O-methyltransferase activity"/>
    <property type="evidence" value="ECO:0007669"/>
    <property type="project" value="UniProtKB-EC"/>
</dbReference>
<feature type="transmembrane region" description="Helical" evidence="5">
    <location>
        <begin position="150"/>
        <end position="167"/>
    </location>
</feature>
<organism evidence="6 7">
    <name type="scientific">Collybia nuda</name>
    <dbReference type="NCBI Taxonomy" id="64659"/>
    <lineage>
        <taxon>Eukaryota</taxon>
        <taxon>Fungi</taxon>
        <taxon>Dikarya</taxon>
        <taxon>Basidiomycota</taxon>
        <taxon>Agaricomycotina</taxon>
        <taxon>Agaricomycetes</taxon>
        <taxon>Agaricomycetidae</taxon>
        <taxon>Agaricales</taxon>
        <taxon>Tricholomatineae</taxon>
        <taxon>Clitocybaceae</taxon>
        <taxon>Collybia</taxon>
    </lineage>
</organism>
<comment type="subcellular location">
    <subcellularLocation>
        <location evidence="5">Endoplasmic reticulum membrane</location>
        <topology evidence="5">Multi-pass membrane protein</topology>
    </subcellularLocation>
    <subcellularLocation>
        <location evidence="1">Membrane</location>
        <topology evidence="1">Multi-pass membrane protein</topology>
    </subcellularLocation>
</comment>
<dbReference type="Gene3D" id="1.20.120.1630">
    <property type="match status" value="1"/>
</dbReference>
<keyword evidence="5" id="KW-0808">Transferase</keyword>
<sequence>MSVVKIPCVLIATIGLYRCFTPPNVAAKAEQVSRESIPDRAVFAAIPFLKPFGVVTWAVGIAEVAIIIAGHFPSWLLSECVISSLLAQRNLQELQLTPVSMTGLLLLTSGTLLREYCFRTLSHLFTFELSIREGHRLITTGPYSVVRHPSYTGSATAFLGMLCWFGARGSWLRESGVLGTIGGKAVFGVLGTAMTVGVIAGLMRIPGEESILKRKFGGEWVEWASRVPYLLVPGVY</sequence>
<keyword evidence="5" id="KW-0489">Methyltransferase</keyword>
<reference evidence="6" key="1">
    <citation type="submission" date="2020-11" db="EMBL/GenBank/DDBJ databases">
        <authorList>
            <consortium name="DOE Joint Genome Institute"/>
            <person name="Ahrendt S."/>
            <person name="Riley R."/>
            <person name="Andreopoulos W."/>
            <person name="Labutti K."/>
            <person name="Pangilinan J."/>
            <person name="Ruiz-Duenas F.J."/>
            <person name="Barrasa J.M."/>
            <person name="Sanchez-Garcia M."/>
            <person name="Camarero S."/>
            <person name="Miyauchi S."/>
            <person name="Serrano A."/>
            <person name="Linde D."/>
            <person name="Babiker R."/>
            <person name="Drula E."/>
            <person name="Ayuso-Fernandez I."/>
            <person name="Pacheco R."/>
            <person name="Padilla G."/>
            <person name="Ferreira P."/>
            <person name="Barriuso J."/>
            <person name="Kellner H."/>
            <person name="Castanera R."/>
            <person name="Alfaro M."/>
            <person name="Ramirez L."/>
            <person name="Pisabarro A.G."/>
            <person name="Kuo A."/>
            <person name="Tritt A."/>
            <person name="Lipzen A."/>
            <person name="He G."/>
            <person name="Yan M."/>
            <person name="Ng V."/>
            <person name="Cullen D."/>
            <person name="Martin F."/>
            <person name="Rosso M.-N."/>
            <person name="Henrissat B."/>
            <person name="Hibbett D."/>
            <person name="Martinez A.T."/>
            <person name="Grigoriev I.V."/>
        </authorList>
    </citation>
    <scope>NUCLEOTIDE SEQUENCE</scope>
    <source>
        <strain evidence="6">CBS 247.69</strain>
    </source>
</reference>
<evidence type="ECO:0000256" key="3">
    <source>
        <dbReference type="ARBA" id="ARBA00022989"/>
    </source>
</evidence>
<keyword evidence="4 5" id="KW-0472">Membrane</keyword>
<dbReference type="GO" id="GO:0032259">
    <property type="term" value="P:methylation"/>
    <property type="evidence" value="ECO:0007669"/>
    <property type="project" value="UniProtKB-KW"/>
</dbReference>
<dbReference type="PANTHER" id="PTHR12714">
    <property type="entry name" value="PROTEIN-S ISOPRENYLCYSTEINE O-METHYLTRANSFERASE"/>
    <property type="match status" value="1"/>
</dbReference>
<name>A0A9P5Y8X5_9AGAR</name>
<dbReference type="GO" id="GO:0005789">
    <property type="term" value="C:endoplasmic reticulum membrane"/>
    <property type="evidence" value="ECO:0007669"/>
    <property type="project" value="UniProtKB-SubCell"/>
</dbReference>
<keyword evidence="5" id="KW-0256">Endoplasmic reticulum</keyword>
<dbReference type="AlphaFoldDB" id="A0A9P5Y8X5"/>
<accession>A0A9P5Y8X5</accession>
<dbReference type="OrthoDB" id="422086at2759"/>
<comment type="caution">
    <text evidence="6">The sequence shown here is derived from an EMBL/GenBank/DDBJ whole genome shotgun (WGS) entry which is preliminary data.</text>
</comment>
<dbReference type="EMBL" id="MU150245">
    <property type="protein sequence ID" value="KAF9465737.1"/>
    <property type="molecule type" value="Genomic_DNA"/>
</dbReference>
<comment type="similarity">
    <text evidence="5">Belongs to the class VI-like SAM-binding methyltransferase superfamily. Isoprenylcysteine carboxyl methyltransferase family.</text>
</comment>
<gene>
    <name evidence="6" type="ORF">BDZ94DRAFT_1253011</name>
</gene>
<keyword evidence="3 5" id="KW-1133">Transmembrane helix</keyword>
<evidence type="ECO:0000256" key="4">
    <source>
        <dbReference type="ARBA" id="ARBA00023136"/>
    </source>
</evidence>
<dbReference type="Proteomes" id="UP000807353">
    <property type="component" value="Unassembled WGS sequence"/>
</dbReference>
<evidence type="ECO:0000313" key="7">
    <source>
        <dbReference type="Proteomes" id="UP000807353"/>
    </source>
</evidence>
<evidence type="ECO:0000313" key="6">
    <source>
        <dbReference type="EMBL" id="KAF9465737.1"/>
    </source>
</evidence>
<dbReference type="Pfam" id="PF04140">
    <property type="entry name" value="ICMT"/>
    <property type="match status" value="1"/>
</dbReference>
<proteinExistence type="inferred from homology"/>
<feature type="transmembrane region" description="Helical" evidence="5">
    <location>
        <begin position="187"/>
        <end position="205"/>
    </location>
</feature>
<comment type="catalytic activity">
    <reaction evidence="5">
        <text>[protein]-C-terminal S-[(2E,6E)-farnesyl]-L-cysteine + S-adenosyl-L-methionine = [protein]-C-terminal S-[(2E,6E)-farnesyl]-L-cysteine methyl ester + S-adenosyl-L-homocysteine</text>
        <dbReference type="Rhea" id="RHEA:21672"/>
        <dbReference type="Rhea" id="RHEA-COMP:12125"/>
        <dbReference type="Rhea" id="RHEA-COMP:12126"/>
        <dbReference type="ChEBI" id="CHEBI:57856"/>
        <dbReference type="ChEBI" id="CHEBI:59789"/>
        <dbReference type="ChEBI" id="CHEBI:90510"/>
        <dbReference type="ChEBI" id="CHEBI:90511"/>
        <dbReference type="EC" id="2.1.1.100"/>
    </reaction>
</comment>
<protein>
    <recommendedName>
        <fullName evidence="5">Protein-S-isoprenylcysteine O-methyltransferase</fullName>
        <ecNumber evidence="5">2.1.1.100</ecNumber>
    </recommendedName>
</protein>